<dbReference type="PROSITE" id="PS50125">
    <property type="entry name" value="GUANYLATE_CYCLASE_2"/>
    <property type="match status" value="1"/>
</dbReference>
<gene>
    <name evidence="4" type="ORF">HCG48_24865</name>
</gene>
<accession>A0A6H1U5X6</accession>
<dbReference type="InterPro" id="IPR029787">
    <property type="entry name" value="Nucleotide_cyclase"/>
</dbReference>
<feature type="transmembrane region" description="Helical" evidence="2">
    <location>
        <begin position="353"/>
        <end position="373"/>
    </location>
</feature>
<dbReference type="Gene3D" id="3.30.70.1230">
    <property type="entry name" value="Nucleotide cyclase"/>
    <property type="match status" value="1"/>
</dbReference>
<evidence type="ECO:0000256" key="2">
    <source>
        <dbReference type="SAM" id="Phobius"/>
    </source>
</evidence>
<keyword evidence="2" id="KW-0812">Transmembrane</keyword>
<proteinExistence type="inferred from homology"/>
<dbReference type="GO" id="GO:0004016">
    <property type="term" value="F:adenylate cyclase activity"/>
    <property type="evidence" value="ECO:0007669"/>
    <property type="project" value="UniProtKB-ARBA"/>
</dbReference>
<dbReference type="PANTHER" id="PTHR43081">
    <property type="entry name" value="ADENYLATE CYCLASE, TERMINAL-DIFFERENTIATION SPECIFIC-RELATED"/>
    <property type="match status" value="1"/>
</dbReference>
<evidence type="ECO:0000313" key="5">
    <source>
        <dbReference type="Proteomes" id="UP000500857"/>
    </source>
</evidence>
<comment type="similarity">
    <text evidence="1">Belongs to the adenylyl cyclase class-3 family.</text>
</comment>
<dbReference type="SMART" id="SM01080">
    <property type="entry name" value="CHASE2"/>
    <property type="match status" value="1"/>
</dbReference>
<dbReference type="Pfam" id="PF00211">
    <property type="entry name" value="Guanylate_cyc"/>
    <property type="match status" value="1"/>
</dbReference>
<dbReference type="GO" id="GO:0035556">
    <property type="term" value="P:intracellular signal transduction"/>
    <property type="evidence" value="ECO:0007669"/>
    <property type="project" value="InterPro"/>
</dbReference>
<dbReference type="GO" id="GO:0009190">
    <property type="term" value="P:cyclic nucleotide biosynthetic process"/>
    <property type="evidence" value="ECO:0007669"/>
    <property type="project" value="InterPro"/>
</dbReference>
<dbReference type="EMBL" id="CP051167">
    <property type="protein sequence ID" value="QIZ73433.1"/>
    <property type="molecule type" value="Genomic_DNA"/>
</dbReference>
<feature type="transmembrane region" description="Helical" evidence="2">
    <location>
        <begin position="12"/>
        <end position="36"/>
    </location>
</feature>
<name>A0A6H1U5X6_9CYAN</name>
<dbReference type="PANTHER" id="PTHR43081:SF1">
    <property type="entry name" value="ADENYLATE CYCLASE, TERMINAL-DIFFERENTIATION SPECIFIC"/>
    <property type="match status" value="1"/>
</dbReference>
<organism evidence="4 5">
    <name type="scientific">Oxynema aestuarii AP17</name>
    <dbReference type="NCBI Taxonomy" id="2064643"/>
    <lineage>
        <taxon>Bacteria</taxon>
        <taxon>Bacillati</taxon>
        <taxon>Cyanobacteriota</taxon>
        <taxon>Cyanophyceae</taxon>
        <taxon>Oscillatoriophycideae</taxon>
        <taxon>Oscillatoriales</taxon>
        <taxon>Oscillatoriaceae</taxon>
        <taxon>Oxynema</taxon>
        <taxon>Oxynema aestuarii</taxon>
    </lineage>
</organism>
<dbReference type="InterPro" id="IPR001054">
    <property type="entry name" value="A/G_cyclase"/>
</dbReference>
<keyword evidence="5" id="KW-1185">Reference proteome</keyword>
<dbReference type="CDD" id="cd07302">
    <property type="entry name" value="CHD"/>
    <property type="match status" value="1"/>
</dbReference>
<sequence>MTRWWRDWDKIVPVLFAQAEVTVTLSSVAIAILLLLSGKMGALQSLELVIYDYLIRWQGDRGFDDRVLVVGISEADINFIEKWPPSDRVIAQLLRELQRYDPAAIGLDFMRDIPYSPGHEELVAELAKPNVFGIRYVGNNPSESTSPPPSLPGDRVGFNDVVTDPDGVVRRTLMFTSNGQQNFLSLSLRLALFYLKNYNITPKLNEKKVYQLGHVPLEKLTQTWGGYQTIDPGGYQILLDYRDLDPVPVVSMQAVLEGAIEPSAIAGKIILIGPVAPSVKDVFLTPYSATVNGNRKMPGVLIHAQMVSQFLSAGLDDLAPVSSWPEPVEWVWILAACLLGGAIGLKVSNPWRLTASAIALGCVFFAFGLLCFLQRIWIPIATPIVGALSAGAIAVIYQLQQARKQQKMVMNLLGQQTSPEIASALWDRRDRLLKAGVLPGETVTVTVFFSDIKNFTTISEQLPSEKLMVWLNEYLDAMTDIVIDHQGIINKFIGDAIMAVFGVPIPRTTEAEISEDARRSVRCSLAMRERLQQLNSSWKERGFPIIQIRAGIFTGPVTVGSLGGKKRLEYGIIGDSVNIASRLESSFKDRQVDNCRILISGETYHRLKSEIEVESWGAMNLKGKEKEVEVYRVIGHKIERLSEEP</sequence>
<evidence type="ECO:0000259" key="3">
    <source>
        <dbReference type="PROSITE" id="PS50125"/>
    </source>
</evidence>
<protein>
    <submittedName>
        <fullName evidence="4">Adenylate/guanylate cyclase domain-containing protein</fullName>
    </submittedName>
</protein>
<reference evidence="4 5" key="1">
    <citation type="submission" date="2020-04" db="EMBL/GenBank/DDBJ databases">
        <authorList>
            <person name="Basu S."/>
            <person name="Maruthanayagam V."/>
            <person name="Chakraborty S."/>
            <person name="Pramanik A."/>
            <person name="Mukherjee J."/>
            <person name="Brink B."/>
        </authorList>
    </citation>
    <scope>NUCLEOTIDE SEQUENCE [LARGE SCALE GENOMIC DNA]</scope>
    <source>
        <strain evidence="4 5">AP17</strain>
    </source>
</reference>
<dbReference type="Proteomes" id="UP000500857">
    <property type="component" value="Chromosome"/>
</dbReference>
<keyword evidence="2" id="KW-1133">Transmembrane helix</keyword>
<feature type="domain" description="Guanylate cyclase" evidence="3">
    <location>
        <begin position="446"/>
        <end position="584"/>
    </location>
</feature>
<dbReference type="InterPro" id="IPR050697">
    <property type="entry name" value="Adenylyl/Guanylyl_Cyclase_3/4"/>
</dbReference>
<dbReference type="InterPro" id="IPR007890">
    <property type="entry name" value="CHASE2"/>
</dbReference>
<dbReference type="KEGG" id="oxy:HCG48_24865"/>
<dbReference type="RefSeq" id="WP_168571579.1">
    <property type="nucleotide sequence ID" value="NZ_CP051167.1"/>
</dbReference>
<dbReference type="AlphaFoldDB" id="A0A6H1U5X6"/>
<keyword evidence="2" id="KW-0472">Membrane</keyword>
<dbReference type="SUPFAM" id="SSF55073">
    <property type="entry name" value="Nucleotide cyclase"/>
    <property type="match status" value="1"/>
</dbReference>
<feature type="transmembrane region" description="Helical" evidence="2">
    <location>
        <begin position="380"/>
        <end position="399"/>
    </location>
</feature>
<evidence type="ECO:0000256" key="1">
    <source>
        <dbReference type="ARBA" id="ARBA00005381"/>
    </source>
</evidence>
<evidence type="ECO:0000313" key="4">
    <source>
        <dbReference type="EMBL" id="QIZ73433.1"/>
    </source>
</evidence>
<dbReference type="Pfam" id="PF05226">
    <property type="entry name" value="CHASE2"/>
    <property type="match status" value="1"/>
</dbReference>
<dbReference type="SMART" id="SM00044">
    <property type="entry name" value="CYCc"/>
    <property type="match status" value="1"/>
</dbReference>